<sequence>MAKERIFVDTKQINKLAIELKNLEKEMPGAAVSAINRTVDTIATRIGRITVKEYAIKQKEVKDSIKKNKASGKTINASLESKGYTLSFAHFPHSPATRMIALTLGSNHPKARVKVKIKKANGSVPSQTGFIAPTGAKSADKVQFNVFHRLGKARYPIAPIRTLSVPQMIGNAKVEDEIQKVAQETLEKRIEHEINYRLDKASKRIGG</sequence>
<dbReference type="OrthoDB" id="5518677at2"/>
<dbReference type="Proteomes" id="UP000050326">
    <property type="component" value="Unassembled WGS sequence"/>
</dbReference>
<proteinExistence type="predicted"/>
<dbReference type="PATRIC" id="fig|36849.3.peg.4170"/>
<gene>
    <name evidence="1" type="ORF">OXPF_39410</name>
</gene>
<dbReference type="STRING" id="36849.OXPF_39410"/>
<evidence type="ECO:0000313" key="1">
    <source>
        <dbReference type="EMBL" id="KPU42162.1"/>
    </source>
</evidence>
<dbReference type="InterPro" id="IPR010633">
    <property type="entry name" value="Phage_lambda_GpZ"/>
</dbReference>
<keyword evidence="2" id="KW-1185">Reference proteome</keyword>
<protein>
    <submittedName>
        <fullName evidence="1">Prophage minor tail protein Z (GPZ)</fullName>
    </submittedName>
</protein>
<dbReference type="RefSeq" id="WP_083480061.1">
    <property type="nucleotide sequence ID" value="NZ_LKET01000068.1"/>
</dbReference>
<dbReference type="AlphaFoldDB" id="A0A0P8WV89"/>
<accession>A0A0P8WV89</accession>
<comment type="caution">
    <text evidence="1">The sequence shown here is derived from an EMBL/GenBank/DDBJ whole genome shotgun (WGS) entry which is preliminary data.</text>
</comment>
<organism evidence="1 2">
    <name type="scientific">Oxobacter pfennigii</name>
    <dbReference type="NCBI Taxonomy" id="36849"/>
    <lineage>
        <taxon>Bacteria</taxon>
        <taxon>Bacillati</taxon>
        <taxon>Bacillota</taxon>
        <taxon>Clostridia</taxon>
        <taxon>Eubacteriales</taxon>
        <taxon>Clostridiaceae</taxon>
        <taxon>Oxobacter</taxon>
    </lineage>
</organism>
<name>A0A0P8WV89_9CLOT</name>
<reference evidence="1 2" key="1">
    <citation type="submission" date="2015-09" db="EMBL/GenBank/DDBJ databases">
        <title>Genome sequence of Oxobacter pfennigii DSM 3222.</title>
        <authorList>
            <person name="Poehlein A."/>
            <person name="Bengelsdorf F.R."/>
            <person name="Schiel-Bengelsdorf B."/>
            <person name="Duerre P."/>
            <person name="Daniel R."/>
        </authorList>
    </citation>
    <scope>NUCLEOTIDE SEQUENCE [LARGE SCALE GENOMIC DNA]</scope>
    <source>
        <strain evidence="1 2">DSM 3222</strain>
    </source>
</reference>
<evidence type="ECO:0000313" key="2">
    <source>
        <dbReference type="Proteomes" id="UP000050326"/>
    </source>
</evidence>
<dbReference type="Pfam" id="PF06763">
    <property type="entry name" value="Minor_tail_Z"/>
    <property type="match status" value="1"/>
</dbReference>
<dbReference type="EMBL" id="LKET01000068">
    <property type="protein sequence ID" value="KPU42162.1"/>
    <property type="molecule type" value="Genomic_DNA"/>
</dbReference>